<evidence type="ECO:0000259" key="2">
    <source>
        <dbReference type="Pfam" id="PF03551"/>
    </source>
</evidence>
<proteinExistence type="predicted"/>
<organism evidence="3 4">
    <name type="scientific">Gordonia sputi NBRC 100414</name>
    <dbReference type="NCBI Taxonomy" id="1089453"/>
    <lineage>
        <taxon>Bacteria</taxon>
        <taxon>Bacillati</taxon>
        <taxon>Actinomycetota</taxon>
        <taxon>Actinomycetes</taxon>
        <taxon>Mycobacteriales</taxon>
        <taxon>Gordoniaceae</taxon>
        <taxon>Gordonia</taxon>
    </lineage>
</organism>
<protein>
    <submittedName>
        <fullName evidence="3">Putative PadR family transcriptional regulator</fullName>
    </submittedName>
</protein>
<dbReference type="EMBL" id="BAFC01000087">
    <property type="protein sequence ID" value="GAB40157.1"/>
    <property type="molecule type" value="Genomic_DNA"/>
</dbReference>
<dbReference type="eggNOG" id="COG1695">
    <property type="taxonomic scope" value="Bacteria"/>
</dbReference>
<accession>H5U349</accession>
<dbReference type="SUPFAM" id="SSF46785">
    <property type="entry name" value="Winged helix' DNA-binding domain"/>
    <property type="match status" value="1"/>
</dbReference>
<feature type="region of interest" description="Disordered" evidence="1">
    <location>
        <begin position="233"/>
        <end position="252"/>
    </location>
</feature>
<dbReference type="Pfam" id="PF03551">
    <property type="entry name" value="PadR"/>
    <property type="match status" value="1"/>
</dbReference>
<dbReference type="Proteomes" id="UP000005845">
    <property type="component" value="Unassembled WGS sequence"/>
</dbReference>
<sequence>MRTTPALDSESASTHYCQVMASTPPIPPTTPLLLLGVVGIFGPVNGYQIRRELLSWQVDKWANVNPGSIYHALGKLSDSGDLTRREVSDGSREVSVYEITESGRVRLHSMLEHAIIGVDVFDRSAFQAAFNLLPLLGDDHATTLLKQRLVTLQDVMREYSAATEPGANPYAPPHAMEGARLWLRLAQAEADWLTDVIADVQNGTLSFLENADWTPPPDDPGHQMTVDRTDYRRILQGQPGHDAPSPRISTSE</sequence>
<dbReference type="Gene3D" id="1.10.10.10">
    <property type="entry name" value="Winged helix-like DNA-binding domain superfamily/Winged helix DNA-binding domain"/>
    <property type="match status" value="1"/>
</dbReference>
<evidence type="ECO:0000313" key="3">
    <source>
        <dbReference type="EMBL" id="GAB40157.1"/>
    </source>
</evidence>
<feature type="domain" description="Transcription regulator PadR N-terminal" evidence="2">
    <location>
        <begin position="35"/>
        <end position="108"/>
    </location>
</feature>
<dbReference type="AlphaFoldDB" id="H5U349"/>
<dbReference type="InterPro" id="IPR005149">
    <property type="entry name" value="Tscrpt_reg_PadR_N"/>
</dbReference>
<evidence type="ECO:0000313" key="4">
    <source>
        <dbReference type="Proteomes" id="UP000005845"/>
    </source>
</evidence>
<name>H5U349_9ACTN</name>
<evidence type="ECO:0000256" key="1">
    <source>
        <dbReference type="SAM" id="MobiDB-lite"/>
    </source>
</evidence>
<gene>
    <name evidence="3" type="ORF">GOSPT_089_00420</name>
</gene>
<dbReference type="InterPro" id="IPR036390">
    <property type="entry name" value="WH_DNA-bd_sf"/>
</dbReference>
<comment type="caution">
    <text evidence="3">The sequence shown here is derived from an EMBL/GenBank/DDBJ whole genome shotgun (WGS) entry which is preliminary data.</text>
</comment>
<keyword evidence="4" id="KW-1185">Reference proteome</keyword>
<dbReference type="InterPro" id="IPR036388">
    <property type="entry name" value="WH-like_DNA-bd_sf"/>
</dbReference>
<feature type="region of interest" description="Disordered" evidence="1">
    <location>
        <begin position="208"/>
        <end position="228"/>
    </location>
</feature>
<feature type="compositionally biased region" description="Basic and acidic residues" evidence="1">
    <location>
        <begin position="219"/>
        <end position="228"/>
    </location>
</feature>
<reference evidence="3 4" key="1">
    <citation type="submission" date="2012-02" db="EMBL/GenBank/DDBJ databases">
        <title>Whole genome shotgun sequence of Gordonia sputi NBRC 100414.</title>
        <authorList>
            <person name="Yoshida I."/>
            <person name="Hosoyama A."/>
            <person name="Tsuchikane K."/>
            <person name="Katsumata H."/>
            <person name="Yamazaki S."/>
            <person name="Fujita N."/>
        </authorList>
    </citation>
    <scope>NUCLEOTIDE SEQUENCE [LARGE SCALE GENOMIC DNA]</scope>
    <source>
        <strain evidence="3 4">NBRC 100414</strain>
    </source>
</reference>